<evidence type="ECO:0000256" key="1">
    <source>
        <dbReference type="SAM" id="Phobius"/>
    </source>
</evidence>
<evidence type="ECO:0000313" key="2">
    <source>
        <dbReference type="EMBL" id="APV35019.1"/>
    </source>
</evidence>
<dbReference type="Proteomes" id="UP000185674">
    <property type="component" value="Chromosome"/>
</dbReference>
<organism evidence="2 4">
    <name type="scientific">Acinetobacter soli</name>
    <dbReference type="NCBI Taxonomy" id="487316"/>
    <lineage>
        <taxon>Bacteria</taxon>
        <taxon>Pseudomonadati</taxon>
        <taxon>Pseudomonadota</taxon>
        <taxon>Gammaproteobacteria</taxon>
        <taxon>Moraxellales</taxon>
        <taxon>Moraxellaceae</taxon>
        <taxon>Acinetobacter</taxon>
    </lineage>
</organism>
<reference evidence="3" key="2">
    <citation type="submission" date="2023-09" db="EMBL/GenBank/DDBJ databases">
        <title>Acinetobacter soli.</title>
        <authorList>
            <person name="Kim B."/>
            <person name="Kim D."/>
            <person name="Park D."/>
        </authorList>
    </citation>
    <scope>NUCLEOTIDE SEQUENCE</scope>
    <source>
        <strain evidence="3">2023.05</strain>
    </source>
</reference>
<dbReference type="AlphaFoldDB" id="A0A1P8EFN9"/>
<dbReference type="Proteomes" id="UP001256400">
    <property type="component" value="Chromosome"/>
</dbReference>
<dbReference type="EMBL" id="CP134206">
    <property type="protein sequence ID" value="WND04611.1"/>
    <property type="molecule type" value="Genomic_DNA"/>
</dbReference>
<accession>A0A1P8EFN9</accession>
<proteinExistence type="predicted"/>
<evidence type="ECO:0000313" key="3">
    <source>
        <dbReference type="EMBL" id="WND04611.1"/>
    </source>
</evidence>
<feature type="transmembrane region" description="Helical" evidence="1">
    <location>
        <begin position="6"/>
        <end position="30"/>
    </location>
</feature>
<dbReference type="InterPro" id="IPR008407">
    <property type="entry name" value="Brnchd-chn_aa_trnsp_AzlD"/>
</dbReference>
<feature type="transmembrane region" description="Helical" evidence="1">
    <location>
        <begin position="42"/>
        <end position="61"/>
    </location>
</feature>
<sequence length="108" mass="11889">MNTNEIIIFIGIIVLSAGTYLIRYTGFYLAHQISFQEKHKQLMSDAACVLLFTLAVFNTLFEQDQFSGMSKLIGVLVAIGIAWKNGSLVFVILSAVGTTAILRFLGIK</sequence>
<dbReference type="KEGG" id="asol:BEN76_02860"/>
<keyword evidence="1" id="KW-0472">Membrane</keyword>
<reference evidence="2 4" key="1">
    <citation type="submission" date="2016-08" db="EMBL/GenBank/DDBJ databases">
        <title>Complete genome sequence of Acinetobacter baylyi strain GFJ2.</title>
        <authorList>
            <person name="Tabata M."/>
            <person name="Kuboki S."/>
            <person name="Gibu N."/>
            <person name="Kinouchi Y."/>
            <person name="Vangnai A."/>
            <person name="Kasai D."/>
            <person name="Fukuda M."/>
        </authorList>
    </citation>
    <scope>NUCLEOTIDE SEQUENCE [LARGE SCALE GENOMIC DNA]</scope>
    <source>
        <strain evidence="2 4">GFJ2</strain>
    </source>
</reference>
<dbReference type="eggNOG" id="ENOG5032T1U">
    <property type="taxonomic scope" value="Bacteria"/>
</dbReference>
<dbReference type="EMBL" id="CP016896">
    <property type="protein sequence ID" value="APV35019.1"/>
    <property type="molecule type" value="Genomic_DNA"/>
</dbReference>
<protein>
    <submittedName>
        <fullName evidence="3">AzlD domain-containing protein</fullName>
    </submittedName>
    <submittedName>
        <fullName evidence="2">Branched-chain amino acid transport</fullName>
    </submittedName>
</protein>
<keyword evidence="1" id="KW-1133">Transmembrane helix</keyword>
<name>A0A1P8EFN9_9GAMM</name>
<dbReference type="GeneID" id="67511518"/>
<feature type="transmembrane region" description="Helical" evidence="1">
    <location>
        <begin position="81"/>
        <end position="105"/>
    </location>
</feature>
<keyword evidence="1" id="KW-0812">Transmembrane</keyword>
<dbReference type="RefSeq" id="WP_025095499.1">
    <property type="nucleotide sequence ID" value="NZ_BHGF01000020.1"/>
</dbReference>
<dbReference type="Pfam" id="PF05437">
    <property type="entry name" value="AzlD"/>
    <property type="match status" value="1"/>
</dbReference>
<evidence type="ECO:0000313" key="4">
    <source>
        <dbReference type="Proteomes" id="UP000185674"/>
    </source>
</evidence>
<gene>
    <name evidence="2" type="ORF">BEN76_02860</name>
    <name evidence="3" type="ORF">RHP80_10275</name>
</gene>
<dbReference type="STRING" id="487316.BEN76_02860"/>